<evidence type="ECO:0000259" key="2">
    <source>
        <dbReference type="PROSITE" id="PS50125"/>
    </source>
</evidence>
<dbReference type="SUPFAM" id="SSF55073">
    <property type="entry name" value="Nucleotide cyclase"/>
    <property type="match status" value="1"/>
</dbReference>
<feature type="domain" description="Guanylate cyclase" evidence="2">
    <location>
        <begin position="429"/>
        <end position="560"/>
    </location>
</feature>
<dbReference type="OrthoDB" id="9806704at2"/>
<dbReference type="InterPro" id="IPR007890">
    <property type="entry name" value="CHASE2"/>
</dbReference>
<keyword evidence="4" id="KW-1185">Reference proteome</keyword>
<evidence type="ECO:0000313" key="4">
    <source>
        <dbReference type="Proteomes" id="UP000295341"/>
    </source>
</evidence>
<dbReference type="PANTHER" id="PTHR43081:SF1">
    <property type="entry name" value="ADENYLATE CYCLASE, TERMINAL-DIFFERENTIATION SPECIFIC"/>
    <property type="match status" value="1"/>
</dbReference>
<dbReference type="InterPro" id="IPR029787">
    <property type="entry name" value="Nucleotide_cyclase"/>
</dbReference>
<dbReference type="SMART" id="SM01080">
    <property type="entry name" value="CHASE2"/>
    <property type="match status" value="1"/>
</dbReference>
<feature type="transmembrane region" description="Helical" evidence="1">
    <location>
        <begin position="337"/>
        <end position="358"/>
    </location>
</feature>
<comment type="caution">
    <text evidence="3">The sequence shown here is derived from an EMBL/GenBank/DDBJ whole genome shotgun (WGS) entry which is preliminary data.</text>
</comment>
<dbReference type="Gene3D" id="3.30.70.1230">
    <property type="entry name" value="Nucleotide cyclase"/>
    <property type="match status" value="1"/>
</dbReference>
<feature type="transmembrane region" description="Helical" evidence="1">
    <location>
        <begin position="312"/>
        <end position="330"/>
    </location>
</feature>
<dbReference type="GO" id="GO:0035556">
    <property type="term" value="P:intracellular signal transduction"/>
    <property type="evidence" value="ECO:0007669"/>
    <property type="project" value="InterPro"/>
</dbReference>
<keyword evidence="1" id="KW-1133">Transmembrane helix</keyword>
<keyword evidence="1" id="KW-0472">Membrane</keyword>
<dbReference type="InterPro" id="IPR050697">
    <property type="entry name" value="Adenylyl/Guanylyl_Cyclase_3/4"/>
</dbReference>
<dbReference type="PANTHER" id="PTHR43081">
    <property type="entry name" value="ADENYLATE CYCLASE, TERMINAL-DIFFERENTIATION SPECIFIC-RELATED"/>
    <property type="match status" value="1"/>
</dbReference>
<dbReference type="CDD" id="cd07302">
    <property type="entry name" value="CHD"/>
    <property type="match status" value="1"/>
</dbReference>
<dbReference type="AlphaFoldDB" id="A0A4S3K4B8"/>
<dbReference type="Pfam" id="PF05226">
    <property type="entry name" value="CHASE2"/>
    <property type="match status" value="1"/>
</dbReference>
<reference evidence="3 4" key="1">
    <citation type="submission" date="2019-03" db="EMBL/GenBank/DDBJ databases">
        <title>Genomic Encyclopedia of Type Strains, Phase IV (KMG-IV): sequencing the most valuable type-strain genomes for metagenomic binning, comparative biology and taxonomic classification.</title>
        <authorList>
            <person name="Goeker M."/>
        </authorList>
    </citation>
    <scope>NUCLEOTIDE SEQUENCE [LARGE SCALE GENOMIC DNA]</scope>
    <source>
        <strain evidence="3 4">DSM 26377</strain>
    </source>
</reference>
<dbReference type="RefSeq" id="WP_133883525.1">
    <property type="nucleotide sequence ID" value="NZ_MWIN01000013.1"/>
</dbReference>
<evidence type="ECO:0000256" key="1">
    <source>
        <dbReference type="SAM" id="Phobius"/>
    </source>
</evidence>
<dbReference type="Proteomes" id="UP000295341">
    <property type="component" value="Unassembled WGS sequence"/>
</dbReference>
<protein>
    <submittedName>
        <fullName evidence="3">Adenylate cyclase</fullName>
    </submittedName>
</protein>
<dbReference type="PROSITE" id="PS50125">
    <property type="entry name" value="GUANYLATE_CYCLASE_2"/>
    <property type="match status" value="1"/>
</dbReference>
<gene>
    <name evidence="3" type="ORF">DFR24_4185</name>
</gene>
<dbReference type="InterPro" id="IPR001054">
    <property type="entry name" value="A/G_cyclase"/>
</dbReference>
<name>A0A4S3K4B8_9GAMM</name>
<evidence type="ECO:0000313" key="3">
    <source>
        <dbReference type="EMBL" id="TDU25740.1"/>
    </source>
</evidence>
<keyword evidence="1" id="KW-0812">Transmembrane</keyword>
<dbReference type="EMBL" id="SOBT01000011">
    <property type="protein sequence ID" value="TDU25740.1"/>
    <property type="molecule type" value="Genomic_DNA"/>
</dbReference>
<dbReference type="SMART" id="SM00044">
    <property type="entry name" value="CYCc"/>
    <property type="match status" value="1"/>
</dbReference>
<dbReference type="Pfam" id="PF00211">
    <property type="entry name" value="Guanylate_cyc"/>
    <property type="match status" value="1"/>
</dbReference>
<feature type="transmembrane region" description="Helical" evidence="1">
    <location>
        <begin position="364"/>
        <end position="385"/>
    </location>
</feature>
<dbReference type="GO" id="GO:0004016">
    <property type="term" value="F:adenylate cyclase activity"/>
    <property type="evidence" value="ECO:0007669"/>
    <property type="project" value="UniProtKB-ARBA"/>
</dbReference>
<proteinExistence type="predicted"/>
<accession>A0A4S3K4B8</accession>
<dbReference type="GO" id="GO:0006171">
    <property type="term" value="P:cAMP biosynthetic process"/>
    <property type="evidence" value="ECO:0007669"/>
    <property type="project" value="TreeGrafter"/>
</dbReference>
<sequence>MRGVRGTAALAVAFAAVAAVEILWLHLLQPLGNRLTDSLQRVQAARVAPDPQIVILDIDEASLGRMQEEAGRWPWPRAVYAELLPAVLAQQPKAVVFDILFTEKDSLRPDSDEAFAEVLRTSEIVYLPMVRLDPKDDPSGVPLREVADALGLKKTAAADPTAHASLLPPLALPPETWRTGTINYLEDADGVGRRYYVHHDLYGWQLFSLPARLAHDFGWGVPAQDSIRLSFRSGSGGFRHVSFADVFDDLKAQPRRRPVNEFRDAIVVIGTAASGLRDQRVTPLSSLYPGVEILATAIDNLKNARSMYETSTAWPAVLALLLIAATAAAFAAGAGPFLVGGALLAGCLLLLGASWFALQQLVVLSVFEPIVFAAAFYGLTALLSWRRERAARLHAVAMFGRFLNPEVVRRLVDRGETVESLSGRSCEVSVLFSDIRGFTSLSETRPPQEIVDLLNRYFSRQVAVVFRHGGTLDKFIGDCIMAFWGAPLNEPRHARRAVECALDMERELLAFRRELGEAGRDFDVGIGIHSGTAVVGFIGAEQKLDYTAIGDTVNLASRIEGLTKGVARVLVSADTAQACADADLHFISRGAFPVKGRARAVELFEPSVPR</sequence>
<organism evidence="3 4">
    <name type="scientific">Panacagrimonas perspica</name>
    <dbReference type="NCBI Taxonomy" id="381431"/>
    <lineage>
        <taxon>Bacteria</taxon>
        <taxon>Pseudomonadati</taxon>
        <taxon>Pseudomonadota</taxon>
        <taxon>Gammaproteobacteria</taxon>
        <taxon>Nevskiales</taxon>
        <taxon>Nevskiaceae</taxon>
        <taxon>Panacagrimonas</taxon>
    </lineage>
</organism>